<dbReference type="AlphaFoldDB" id="A0A1P8UKJ8"/>
<keyword evidence="2 4" id="KW-0472">Membrane</keyword>
<dbReference type="PANTHER" id="PTHR30329">
    <property type="entry name" value="STATOR ELEMENT OF FLAGELLAR MOTOR COMPLEX"/>
    <property type="match status" value="1"/>
</dbReference>
<dbReference type="OrthoDB" id="9782229at2"/>
<dbReference type="KEGG" id="afy:BW247_15730"/>
<sequence>MKFRYLALIPAVTLGASLVGCTTNPYTGQQEVNPAAIGAGVGAVAGAVIGNNVGGNQRRNRNVGALLGALAGGSVGYYMDSQQNALRQQLRGTGVSVTRSGNNIILNMPGDITFPNNQYTIQSQFYPVLNSVAKVLVHYDKTLVDVAGYTSSTGTASYNMQLSRKRAASVANYLIAQGVQPVRIQATGYGEADPIASNATAAGRAQNRRVTITLSPVTSSGG</sequence>
<evidence type="ECO:0000256" key="3">
    <source>
        <dbReference type="ARBA" id="ARBA00023237"/>
    </source>
</evidence>
<reference evidence="6 7" key="1">
    <citation type="submission" date="2017-01" db="EMBL/GenBank/DDBJ databases">
        <title>Draft sequence of Acidihalobacter ferrooxidans strain DSM 14175 (strain V8).</title>
        <authorList>
            <person name="Khaleque H.N."/>
            <person name="Ramsay J.P."/>
            <person name="Murphy R.J.T."/>
            <person name="Kaksonen A.H."/>
            <person name="Boxall N.J."/>
            <person name="Watkin E.L.J."/>
        </authorList>
    </citation>
    <scope>NUCLEOTIDE SEQUENCE [LARGE SCALE GENOMIC DNA]</scope>
    <source>
        <strain evidence="6 7">V8</strain>
    </source>
</reference>
<dbReference type="RefSeq" id="WP_076838037.1">
    <property type="nucleotide sequence ID" value="NZ_CP019434.1"/>
</dbReference>
<dbReference type="PRINTS" id="PR01021">
    <property type="entry name" value="OMPADOMAIN"/>
</dbReference>
<comment type="subcellular location">
    <subcellularLocation>
        <location evidence="1">Cell outer membrane</location>
    </subcellularLocation>
</comment>
<evidence type="ECO:0000313" key="6">
    <source>
        <dbReference type="EMBL" id="APZ44358.1"/>
    </source>
</evidence>
<dbReference type="InterPro" id="IPR006664">
    <property type="entry name" value="OMP_bac"/>
</dbReference>
<organism evidence="6 7">
    <name type="scientific">Acidihalobacter ferrooxydans</name>
    <dbReference type="NCBI Taxonomy" id="1765967"/>
    <lineage>
        <taxon>Bacteria</taxon>
        <taxon>Pseudomonadati</taxon>
        <taxon>Pseudomonadota</taxon>
        <taxon>Gammaproteobacteria</taxon>
        <taxon>Chromatiales</taxon>
        <taxon>Ectothiorhodospiraceae</taxon>
        <taxon>Acidihalobacter</taxon>
    </lineage>
</organism>
<accession>A0A1P8UKJ8</accession>
<dbReference type="Proteomes" id="UP000243807">
    <property type="component" value="Chromosome"/>
</dbReference>
<dbReference type="STRING" id="1765967.BW247_15730"/>
<dbReference type="InterPro" id="IPR050330">
    <property type="entry name" value="Bact_OuterMem_StrucFunc"/>
</dbReference>
<evidence type="ECO:0000256" key="2">
    <source>
        <dbReference type="ARBA" id="ARBA00023136"/>
    </source>
</evidence>
<dbReference type="InterPro" id="IPR027367">
    <property type="entry name" value="Gly-zipper_YMGG"/>
</dbReference>
<keyword evidence="7" id="KW-1185">Reference proteome</keyword>
<gene>
    <name evidence="6" type="ORF">BW247_15730</name>
</gene>
<dbReference type="Pfam" id="PF00691">
    <property type="entry name" value="OmpA"/>
    <property type="match status" value="1"/>
</dbReference>
<dbReference type="InterPro" id="IPR036737">
    <property type="entry name" value="OmpA-like_sf"/>
</dbReference>
<dbReference type="PROSITE" id="PS51257">
    <property type="entry name" value="PROKAR_LIPOPROTEIN"/>
    <property type="match status" value="1"/>
</dbReference>
<dbReference type="PANTHER" id="PTHR30329:SF21">
    <property type="entry name" value="LIPOPROTEIN YIAD-RELATED"/>
    <property type="match status" value="1"/>
</dbReference>
<evidence type="ECO:0000256" key="1">
    <source>
        <dbReference type="ARBA" id="ARBA00004442"/>
    </source>
</evidence>
<proteinExistence type="predicted"/>
<evidence type="ECO:0000256" key="4">
    <source>
        <dbReference type="PROSITE-ProRule" id="PRU00473"/>
    </source>
</evidence>
<dbReference type="GO" id="GO:0009279">
    <property type="term" value="C:cell outer membrane"/>
    <property type="evidence" value="ECO:0007669"/>
    <property type="project" value="UniProtKB-SubCell"/>
</dbReference>
<keyword evidence="3" id="KW-0998">Cell outer membrane</keyword>
<dbReference type="PROSITE" id="PS51123">
    <property type="entry name" value="OMPA_2"/>
    <property type="match status" value="1"/>
</dbReference>
<dbReference type="EMBL" id="CP019434">
    <property type="protein sequence ID" value="APZ44358.1"/>
    <property type="molecule type" value="Genomic_DNA"/>
</dbReference>
<evidence type="ECO:0000259" key="5">
    <source>
        <dbReference type="PROSITE" id="PS51123"/>
    </source>
</evidence>
<dbReference type="SUPFAM" id="SSF103088">
    <property type="entry name" value="OmpA-like"/>
    <property type="match status" value="1"/>
</dbReference>
<dbReference type="CDD" id="cd07185">
    <property type="entry name" value="OmpA_C-like"/>
    <property type="match status" value="1"/>
</dbReference>
<name>A0A1P8UKJ8_9GAMM</name>
<dbReference type="Gene3D" id="3.30.1330.60">
    <property type="entry name" value="OmpA-like domain"/>
    <property type="match status" value="1"/>
</dbReference>
<dbReference type="Pfam" id="PF13441">
    <property type="entry name" value="Gly-zipper_YMGG"/>
    <property type="match status" value="1"/>
</dbReference>
<dbReference type="PRINTS" id="PR01023">
    <property type="entry name" value="NAFLGMOTY"/>
</dbReference>
<feature type="domain" description="OmpA-like" evidence="5">
    <location>
        <begin position="101"/>
        <end position="218"/>
    </location>
</feature>
<protein>
    <submittedName>
        <fullName evidence="6">Cell envelope biogenesis protein OmpA</fullName>
    </submittedName>
</protein>
<dbReference type="InterPro" id="IPR006665">
    <property type="entry name" value="OmpA-like"/>
</dbReference>
<evidence type="ECO:0000313" key="7">
    <source>
        <dbReference type="Proteomes" id="UP000243807"/>
    </source>
</evidence>